<feature type="transmembrane region" description="Helical" evidence="2">
    <location>
        <begin position="122"/>
        <end position="147"/>
    </location>
</feature>
<feature type="transmembrane region" description="Helical" evidence="2">
    <location>
        <begin position="159"/>
        <end position="180"/>
    </location>
</feature>
<feature type="region of interest" description="Disordered" evidence="1">
    <location>
        <begin position="422"/>
        <end position="442"/>
    </location>
</feature>
<name>A0ABZ2MAB0_9BACT</name>
<sequence length="442" mass="47514">MDTASVRFDAAVPALAYALVPWSPLVPVAFARRPASRVQLLAMVTATAGLAAHASGRLSPVVVAAIGVALLLALRSLDDVERAPASLVAMVIAVGFLVVRDIEAVPARVLEAIGRPDTNVPPFTVAAAKMVRIATAITTAFTAATWLVPRAVLPVRRSLAIFIVASLAWLAVHVHVYPALLRRLSPAAARETWERVHVEGESLGTLGVDPRGITEGPAVRLPQATAAGRWLAEDASARRYVALASMELPRLNAAFRAERHANVPILAGGDGVVMLAASALARGEHSESPLDTFVRDEVPGGLRPIDAVAGARFELVGWDLRDAQGRPLEVAATGKRLHLRLVLRVRALQPTDAYCTFLHIDHAPTRFAAEHREHLYPMSLWQVGDVIVDDFEVTLPPHFHTGRYALWWGIGELPCQDDRRMPVTAGPNDGHGRARGGTLEVR</sequence>
<dbReference type="Proteomes" id="UP001370348">
    <property type="component" value="Chromosome"/>
</dbReference>
<proteinExistence type="predicted"/>
<gene>
    <name evidence="3" type="ORF">LZC94_19665</name>
</gene>
<feature type="transmembrane region" description="Helical" evidence="2">
    <location>
        <begin position="61"/>
        <end position="77"/>
    </location>
</feature>
<accession>A0ABZ2MAB0</accession>
<dbReference type="EMBL" id="CP089984">
    <property type="protein sequence ID" value="WXB19436.1"/>
    <property type="molecule type" value="Genomic_DNA"/>
</dbReference>
<dbReference type="RefSeq" id="WP_394829052.1">
    <property type="nucleotide sequence ID" value="NZ_CP089984.1"/>
</dbReference>
<evidence type="ECO:0000256" key="1">
    <source>
        <dbReference type="SAM" id="MobiDB-lite"/>
    </source>
</evidence>
<keyword evidence="2" id="KW-0472">Membrane</keyword>
<keyword evidence="4" id="KW-1185">Reference proteome</keyword>
<protein>
    <submittedName>
        <fullName evidence="3">Uncharacterized protein</fullName>
    </submittedName>
</protein>
<evidence type="ECO:0000256" key="2">
    <source>
        <dbReference type="SAM" id="Phobius"/>
    </source>
</evidence>
<keyword evidence="2" id="KW-0812">Transmembrane</keyword>
<organism evidence="3 4">
    <name type="scientific">Pendulispora albinea</name>
    <dbReference type="NCBI Taxonomy" id="2741071"/>
    <lineage>
        <taxon>Bacteria</taxon>
        <taxon>Pseudomonadati</taxon>
        <taxon>Myxococcota</taxon>
        <taxon>Myxococcia</taxon>
        <taxon>Myxococcales</taxon>
        <taxon>Sorangiineae</taxon>
        <taxon>Pendulisporaceae</taxon>
        <taxon>Pendulispora</taxon>
    </lineage>
</organism>
<keyword evidence="2" id="KW-1133">Transmembrane helix</keyword>
<feature type="transmembrane region" description="Helical" evidence="2">
    <location>
        <begin position="12"/>
        <end position="31"/>
    </location>
</feature>
<evidence type="ECO:0000313" key="3">
    <source>
        <dbReference type="EMBL" id="WXB19436.1"/>
    </source>
</evidence>
<reference evidence="3 4" key="1">
    <citation type="submission" date="2021-12" db="EMBL/GenBank/DDBJ databases">
        <title>Discovery of the Pendulisporaceae a myxobacterial family with distinct sporulation behavior and unique specialized metabolism.</title>
        <authorList>
            <person name="Garcia R."/>
            <person name="Popoff A."/>
            <person name="Bader C.D."/>
            <person name="Loehr J."/>
            <person name="Walesch S."/>
            <person name="Walt C."/>
            <person name="Boldt J."/>
            <person name="Bunk B."/>
            <person name="Haeckl F.J.F.P.J."/>
            <person name="Gunesch A.P."/>
            <person name="Birkelbach J."/>
            <person name="Nuebel U."/>
            <person name="Pietschmann T."/>
            <person name="Bach T."/>
            <person name="Mueller R."/>
        </authorList>
    </citation>
    <scope>NUCLEOTIDE SEQUENCE [LARGE SCALE GENOMIC DNA]</scope>
    <source>
        <strain evidence="3 4">MSr11954</strain>
    </source>
</reference>
<evidence type="ECO:0000313" key="4">
    <source>
        <dbReference type="Proteomes" id="UP001370348"/>
    </source>
</evidence>